<evidence type="ECO:0000256" key="4">
    <source>
        <dbReference type="SAM" id="MobiDB-lite"/>
    </source>
</evidence>
<feature type="domain" description="Mon2/Sec7/BIG1-like dimerisation and cyclophilin-binding" evidence="7">
    <location>
        <begin position="4"/>
        <end position="193"/>
    </location>
</feature>
<dbReference type="SUPFAM" id="SSF48371">
    <property type="entry name" value="ARM repeat"/>
    <property type="match status" value="1"/>
</dbReference>
<sequence>MTAQFLTNELTNLVQEAKRKNSDLRHVCTSFQKQQAELTVWIGGCQAAEKSLSDLKSLGPLTEVAAELSSKPGFLSPFLIACGTRNAKYSTIGVVCLQRLIVSRALAKSRLKEVLEAFREAANLGVDIQLKILQALPPLLQNYAEDLNGNLLGEALLICSILQGSKMGVVNNTAAATLSQIVISIFDKVVTEDERGLDIPATGEAPTSNGPIPLRPAALDAHRVFNDITLLTEGQRPTFLRFPHLPQPFGLELIESVLTNHPDIFLTHPEQAHTLRTRVAPLIMRALSERLNFPTTVRITRVLYILLRRHLSILTDECEIALSLLTHMLDPDASAPWKRALCMEVFRGICAEPALVRRIFTAYDAAPNRRHIVADLMGALTRLATEKPAIIGLGTTSSAPVGNDQNGAEQQAALEAGGVTGIIGVVAMGDMPVPGLSTQWSLVRVPCIDQLDKSEPPAMPESYVYCLTLACVNSFCEGLAKFILPLTTTGDGKKVVGKSGRARGGSAVVRVGTGLSVAGQGGSDSETPVRGDSPARTPSPAPGGKGAVKRKPMVRMHRVPVNPLTLENHPLQAEIAISAAIMESCWPAILAACSTFLYATLDNEFYHGLVRSFQKFTHVAGLLRLTTPRDAFLTTLGKAAVPSNVLTANIAATPGTGGEGGGGGVSGGPGGFMNNAKGLLTADGLSTSGERSLGMSVEAPPGLNSRNLLCLRALLNLGIALGPTLERSWSIILETLQQADYVLFASSRKSGRQISLNAPRADSQKPPDASSLSNIGPELTAVETAAMKMFESTLSFPDTAFVSILYAMCALSTPTLDPDSRTSVEKPGGGPQPSPRIPTFVHKRVGSLSSFSSSAAAVSADNAAFALAKLGELAQINMGRLIGPNPTETGWEILVGHLAGVAGSRERTGAVRVRASEVLNEVVVAAAKSVSEGVGDVAGVQRRILRALREGVTGADVESGPGGDAAVRSVEAGIHRSGLEALNAILEHSGQALIAGWEIVFDIIVSVFDPSMVWRRDMMREEGQGEVKDIVEGKSGKGPRLIRSSFSSLELICSDFLANLPTSCVLVLIDALFAFCSQKDDLNISLTTITFFWNVSDYLQTKGETAALMGRAEKESDLLDVVERGESGCHSALWMLLLLRLAGVSGDRRAEVRNGSIQTLFRIFDTYGHQLGPQAWSSCLKIVVFKMMNINPLPVDPEVVVPRGKTSEFKQWDDTINLVLSGIGTLYSNYFDIFAQQSEFRNTWSVFIKYLENLLARKSFDVNTNVFIVLKLVLEKVPQPEELGGASREDVWRMWSSQGVKLVEGNVLTSRTGIQETLTAYVDAFKPLYRLLEPTLDSEMAGTTLDLMRECIIFPDAPAYFQDIDMLTPLQAVILEVTQLLRTDIPGVPSLVLRQVSEFSTVAYNTKLHSGSERKGVKIPTYIALATQSMKIMETITLKHIENIEIYSSGALKTMLEALWVPIGLKYIIAPTTKRPSQWIPATRVVLSILHRALPTMDLLKVEDKDQEAVWDLIVKIIGSAIRADSKGVDEATLAADEDFDIASFLAFRKLIIPSLGRAVVPNSVVTAYIRSILGSSLLYEIGDLELPSDDGRLEFLNTRKHGKTSELVLERRARMSYVCLDELFELSRVRDDDSPEMKRLAGAAAPFLVLRAGLVLQHYISDQPLRGRMPQPVCQRKEMLYVLKNLVNLESSSKAVSIDSVAQGDQELLTWLSKALNEMGAAFGVC</sequence>
<dbReference type="PANTHER" id="PTHR10663:SF333">
    <property type="entry name" value="PROTEIN MON2 HOMOLOG"/>
    <property type="match status" value="1"/>
</dbReference>
<evidence type="ECO:0000259" key="7">
    <source>
        <dbReference type="Pfam" id="PF16213"/>
    </source>
</evidence>
<evidence type="ECO:0000256" key="1">
    <source>
        <dbReference type="ARBA" id="ARBA00008144"/>
    </source>
</evidence>
<protein>
    <submittedName>
        <fullName evidence="8">Endocytosis and vacuole integrity protein</fullName>
    </submittedName>
</protein>
<dbReference type="Pfam" id="PF12783">
    <property type="entry name" value="Sec7-like_HUS"/>
    <property type="match status" value="1"/>
</dbReference>
<keyword evidence="3" id="KW-0653">Protein transport</keyword>
<gene>
    <name evidence="8" type="primary">MON2</name>
    <name evidence="8" type="ORF">Q9L58_003571</name>
</gene>
<name>A0ABR3GNN4_9PEZI</name>
<evidence type="ECO:0000313" key="8">
    <source>
        <dbReference type="EMBL" id="KAL0637514.1"/>
    </source>
</evidence>
<evidence type="ECO:0000259" key="5">
    <source>
        <dbReference type="Pfam" id="PF12783"/>
    </source>
</evidence>
<evidence type="ECO:0000259" key="6">
    <source>
        <dbReference type="Pfam" id="PF16206"/>
    </source>
</evidence>
<comment type="caution">
    <text evidence="8">The sequence shown here is derived from an EMBL/GenBank/DDBJ whole genome shotgun (WGS) entry which is preliminary data.</text>
</comment>
<dbReference type="PANTHER" id="PTHR10663">
    <property type="entry name" value="GUANYL-NUCLEOTIDE EXCHANGE FACTOR"/>
    <property type="match status" value="1"/>
</dbReference>
<dbReference type="Pfam" id="PF16206">
    <property type="entry name" value="Mon2_C"/>
    <property type="match status" value="1"/>
</dbReference>
<comment type="similarity">
    <text evidence="1">Belongs to the MON2 family.</text>
</comment>
<keyword evidence="2" id="KW-0813">Transport</keyword>
<accession>A0ABR3GNN4</accession>
<dbReference type="InterPro" id="IPR032817">
    <property type="entry name" value="Mon2_C"/>
</dbReference>
<reference evidence="8 9" key="1">
    <citation type="submission" date="2024-02" db="EMBL/GenBank/DDBJ databases">
        <title>Discinaceae phylogenomics.</title>
        <authorList>
            <person name="Dirks A.C."/>
            <person name="James T.Y."/>
        </authorList>
    </citation>
    <scope>NUCLEOTIDE SEQUENCE [LARGE SCALE GENOMIC DNA]</scope>
    <source>
        <strain evidence="8 9">ACD0624</strain>
    </source>
</reference>
<feature type="region of interest" description="Disordered" evidence="4">
    <location>
        <begin position="817"/>
        <end position="837"/>
    </location>
</feature>
<feature type="domain" description="Mon2 C-terminal" evidence="6">
    <location>
        <begin position="1055"/>
        <end position="1274"/>
    </location>
</feature>
<keyword evidence="9" id="KW-1185">Reference proteome</keyword>
<evidence type="ECO:0000256" key="2">
    <source>
        <dbReference type="ARBA" id="ARBA00022448"/>
    </source>
</evidence>
<organism evidence="8 9">
    <name type="scientific">Discina gigas</name>
    <dbReference type="NCBI Taxonomy" id="1032678"/>
    <lineage>
        <taxon>Eukaryota</taxon>
        <taxon>Fungi</taxon>
        <taxon>Dikarya</taxon>
        <taxon>Ascomycota</taxon>
        <taxon>Pezizomycotina</taxon>
        <taxon>Pezizomycetes</taxon>
        <taxon>Pezizales</taxon>
        <taxon>Discinaceae</taxon>
        <taxon>Discina</taxon>
    </lineage>
</organism>
<evidence type="ECO:0000313" key="9">
    <source>
        <dbReference type="Proteomes" id="UP001447188"/>
    </source>
</evidence>
<feature type="domain" description="Mon2/Sec7/BIG1-like HUS" evidence="5">
    <location>
        <begin position="218"/>
        <end position="372"/>
    </location>
</feature>
<dbReference type="InterPro" id="IPR032629">
    <property type="entry name" value="DCB_dom"/>
</dbReference>
<evidence type="ECO:0000256" key="3">
    <source>
        <dbReference type="ARBA" id="ARBA00022927"/>
    </source>
</evidence>
<feature type="region of interest" description="Disordered" evidence="4">
    <location>
        <begin position="755"/>
        <end position="775"/>
    </location>
</feature>
<proteinExistence type="inferred from homology"/>
<dbReference type="Pfam" id="PF16213">
    <property type="entry name" value="DCB"/>
    <property type="match status" value="1"/>
</dbReference>
<dbReference type="InterPro" id="IPR032691">
    <property type="entry name" value="Mon2/Sec7/BIG1-like_HUS"/>
</dbReference>
<dbReference type="InterPro" id="IPR016024">
    <property type="entry name" value="ARM-type_fold"/>
</dbReference>
<dbReference type="Proteomes" id="UP001447188">
    <property type="component" value="Unassembled WGS sequence"/>
</dbReference>
<dbReference type="EMBL" id="JBBBZM010000034">
    <property type="protein sequence ID" value="KAL0637514.1"/>
    <property type="molecule type" value="Genomic_DNA"/>
</dbReference>
<feature type="region of interest" description="Disordered" evidence="4">
    <location>
        <begin position="515"/>
        <end position="550"/>
    </location>
</feature>